<keyword evidence="2" id="KW-0539">Nucleus</keyword>
<dbReference type="RefSeq" id="XP_012994726.2">
    <property type="nucleotide sequence ID" value="XM_013139272.4"/>
</dbReference>
<feature type="transmembrane region" description="Helical" evidence="4">
    <location>
        <begin position="45"/>
        <end position="66"/>
    </location>
</feature>
<evidence type="ECO:0000256" key="1">
    <source>
        <dbReference type="ARBA" id="ARBA00004123"/>
    </source>
</evidence>
<evidence type="ECO:0008006" key="7">
    <source>
        <dbReference type="Google" id="ProtNLM"/>
    </source>
</evidence>
<keyword evidence="4" id="KW-1133">Transmembrane helix</keyword>
<dbReference type="Pfam" id="PF15686">
    <property type="entry name" value="LYRIC"/>
    <property type="match status" value="1"/>
</dbReference>
<keyword evidence="4" id="KW-0472">Membrane</keyword>
<dbReference type="STRING" id="8010.ENSELUP00000028642"/>
<reference evidence="5" key="3">
    <citation type="submission" date="2025-08" db="UniProtKB">
        <authorList>
            <consortium name="Ensembl"/>
        </authorList>
    </citation>
    <scope>IDENTIFICATION</scope>
</reference>
<protein>
    <recommendedName>
        <fullName evidence="7">Metadherin a</fullName>
    </recommendedName>
</protein>
<dbReference type="GO" id="GO:0045766">
    <property type="term" value="P:positive regulation of angiogenesis"/>
    <property type="evidence" value="ECO:0007669"/>
    <property type="project" value="InterPro"/>
</dbReference>
<reference evidence="5" key="2">
    <citation type="submission" date="2020-02" db="EMBL/GenBank/DDBJ databases">
        <title>Esox lucius (northern pike) genome, fEsoLuc1, primary haplotype.</title>
        <authorList>
            <person name="Myers G."/>
            <person name="Karagic N."/>
            <person name="Meyer A."/>
            <person name="Pippel M."/>
            <person name="Reichard M."/>
            <person name="Winkler S."/>
            <person name="Tracey A."/>
            <person name="Sims Y."/>
            <person name="Howe K."/>
            <person name="Rhie A."/>
            <person name="Formenti G."/>
            <person name="Durbin R."/>
            <person name="Fedrigo O."/>
            <person name="Jarvis E.D."/>
        </authorList>
    </citation>
    <scope>NUCLEOTIDE SEQUENCE [LARGE SCALE GENOMIC DNA]</scope>
</reference>
<dbReference type="Proteomes" id="UP000265140">
    <property type="component" value="Chromosome 20"/>
</dbReference>
<reference evidence="6" key="1">
    <citation type="journal article" date="2014" name="PLoS ONE">
        <title>The genome and linkage map of the northern pike (Esox lucius): conserved synteny revealed between the salmonid sister group and the Neoteleostei.</title>
        <authorList>
            <person name="Rondeau E.B."/>
            <person name="Minkley D.R."/>
            <person name="Leong J.S."/>
            <person name="Messmer A.M."/>
            <person name="Jantzen J.R."/>
            <person name="von Schalburg K.R."/>
            <person name="Lemon C."/>
            <person name="Bird N.H."/>
            <person name="Koop B.F."/>
        </authorList>
    </citation>
    <scope>NUCLEOTIDE SEQUENCE</scope>
</reference>
<organism evidence="5 6">
    <name type="scientific">Esox lucius</name>
    <name type="common">Northern pike</name>
    <dbReference type="NCBI Taxonomy" id="8010"/>
    <lineage>
        <taxon>Eukaryota</taxon>
        <taxon>Metazoa</taxon>
        <taxon>Chordata</taxon>
        <taxon>Craniata</taxon>
        <taxon>Vertebrata</taxon>
        <taxon>Euteleostomi</taxon>
        <taxon>Actinopterygii</taxon>
        <taxon>Neopterygii</taxon>
        <taxon>Teleostei</taxon>
        <taxon>Protacanthopterygii</taxon>
        <taxon>Esociformes</taxon>
        <taxon>Esocidae</taxon>
        <taxon>Esox</taxon>
    </lineage>
</organism>
<evidence type="ECO:0000313" key="5">
    <source>
        <dbReference type="Ensembl" id="ENSELUP00000028642.3"/>
    </source>
</evidence>
<feature type="compositionally biased region" description="Low complexity" evidence="3">
    <location>
        <begin position="221"/>
        <end position="237"/>
    </location>
</feature>
<evidence type="ECO:0000313" key="6">
    <source>
        <dbReference type="Proteomes" id="UP000265140"/>
    </source>
</evidence>
<dbReference type="KEGG" id="els:105019231"/>
<feature type="compositionally biased region" description="Basic and acidic residues" evidence="3">
    <location>
        <begin position="188"/>
        <end position="203"/>
    </location>
</feature>
<feature type="region of interest" description="Disordered" evidence="3">
    <location>
        <begin position="369"/>
        <end position="399"/>
    </location>
</feature>
<comment type="subcellular location">
    <subcellularLocation>
        <location evidence="1">Nucleus</location>
    </subcellularLocation>
</comment>
<feature type="compositionally biased region" description="Basic residues" evidence="3">
    <location>
        <begin position="439"/>
        <end position="448"/>
    </location>
</feature>
<keyword evidence="6" id="KW-1185">Reference proteome</keyword>
<dbReference type="PANTHER" id="PTHR23251">
    <property type="entry name" value="LYSINE-RICH CEACAM1 CO-ISOLATED PROTEIN LYRIC PROTEIN"/>
    <property type="match status" value="1"/>
</dbReference>
<evidence type="ECO:0000256" key="2">
    <source>
        <dbReference type="ARBA" id="ARBA00023242"/>
    </source>
</evidence>
<dbReference type="GO" id="GO:0005634">
    <property type="term" value="C:nucleus"/>
    <property type="evidence" value="ECO:0007669"/>
    <property type="project" value="UniProtKB-SubCell"/>
</dbReference>
<feature type="compositionally biased region" description="Basic and acidic residues" evidence="3">
    <location>
        <begin position="238"/>
        <end position="256"/>
    </location>
</feature>
<feature type="region of interest" description="Disordered" evidence="3">
    <location>
        <begin position="423"/>
        <end position="546"/>
    </location>
</feature>
<feature type="region of interest" description="Disordered" evidence="3">
    <location>
        <begin position="98"/>
        <end position="256"/>
    </location>
</feature>
<dbReference type="Bgee" id="ENSELUG00000005324">
    <property type="expression patterns" value="Expressed in ovary and 14 other cell types or tissues"/>
</dbReference>
<dbReference type="PANTHER" id="PTHR23251:SF0">
    <property type="entry name" value="PROTEIN LYRIC"/>
    <property type="match status" value="1"/>
</dbReference>
<dbReference type="InterPro" id="IPR031402">
    <property type="entry name" value="LYRIC"/>
</dbReference>
<name>A0A3P8ZJX4_ESOLU</name>
<dbReference type="GO" id="GO:0003712">
    <property type="term" value="F:transcription coregulator activity"/>
    <property type="evidence" value="ECO:0007669"/>
    <property type="project" value="TreeGrafter"/>
</dbReference>
<feature type="compositionally biased region" description="Polar residues" evidence="3">
    <location>
        <begin position="515"/>
        <end position="534"/>
    </location>
</feature>
<dbReference type="OMA" id="AEVWGNY"/>
<feature type="compositionally biased region" description="Basic residues" evidence="3">
    <location>
        <begin position="536"/>
        <end position="546"/>
    </location>
</feature>
<reference evidence="5" key="4">
    <citation type="submission" date="2025-09" db="UniProtKB">
        <authorList>
            <consortium name="Ensembl"/>
        </authorList>
    </citation>
    <scope>IDENTIFICATION</scope>
</reference>
<dbReference type="GeneID" id="105019231"/>
<dbReference type="AlphaFoldDB" id="A0A3P8ZJX4"/>
<evidence type="ECO:0000256" key="4">
    <source>
        <dbReference type="SAM" id="Phobius"/>
    </source>
</evidence>
<dbReference type="GO" id="GO:0043066">
    <property type="term" value="P:negative regulation of apoptotic process"/>
    <property type="evidence" value="ECO:0007669"/>
    <property type="project" value="InterPro"/>
</dbReference>
<dbReference type="GO" id="GO:0006357">
    <property type="term" value="P:regulation of transcription by RNA polymerase II"/>
    <property type="evidence" value="ECO:0007669"/>
    <property type="project" value="TreeGrafter"/>
</dbReference>
<dbReference type="InParanoid" id="A0A3P8ZJX4"/>
<proteinExistence type="predicted"/>
<keyword evidence="4" id="KW-0812">Transmembrane</keyword>
<dbReference type="InterPro" id="IPR052305">
    <property type="entry name" value="TransReg_TumorExp"/>
</dbReference>
<sequence>MAEKWFDAASQQVTLLAGRLNELLSNGLDRLHSELGVDFGVKPEIPPWVILLAACIGLLLMVALWASACRGLFKKSPIIEVDEAILSTAQASVKAVRAEEQKKKKRKPTEKKSQPNGRAVAELQEEVRVTEEDNQPAVPHLCPQVKTENTSEIKKTKKKEKQPLKKAKKATSGVKEPEEVLGSWETKVSNKEKREQRRKDKTTGDWSGSPEGIDLLPCTLPSEQPKASPKAAAPVSGSEKKEKKKKGDSFKTKAEKADAAVAIGTAYAASSDVTPAEGLVVAGDWTHLAPEAPVLTTVPNEERWTSPETTIPSGPDSNPDTTVWGQETEGGWTVIDAGITGLKTTDVHLGSFSGLGVAVGPQPEIQWLSHPHQPGDEWSGLNGGSSAEVDGGSDWSAPAEVWGNYEEPPAVETPALTVEEPQSVMISEKEEASTDVTGKSKKKKRKKKKAEDAADTGQESEEPIRELVTQVKVKKQSIQEPAAVEARVEKPVVVLKNTIPITQVPPQPADKETTKQNSLPVPTQKTSEESQPSKPVTKKKRARRET</sequence>
<dbReference type="GeneTree" id="ENSGT00940000154181"/>
<dbReference type="Ensembl" id="ENSELUT00000012844.3">
    <property type="protein sequence ID" value="ENSELUP00000028642.3"/>
    <property type="gene ID" value="ENSELUG00000005324.3"/>
</dbReference>
<evidence type="ECO:0000256" key="3">
    <source>
        <dbReference type="SAM" id="MobiDB-lite"/>
    </source>
</evidence>
<feature type="compositionally biased region" description="Basic residues" evidence="3">
    <location>
        <begin position="155"/>
        <end position="169"/>
    </location>
</feature>
<dbReference type="GO" id="GO:0043123">
    <property type="term" value="P:positive regulation of canonical NF-kappaB signal transduction"/>
    <property type="evidence" value="ECO:0007669"/>
    <property type="project" value="InterPro"/>
</dbReference>
<accession>A0A3P8ZJX4</accession>